<feature type="compositionally biased region" description="Low complexity" evidence="9">
    <location>
        <begin position="456"/>
        <end position="476"/>
    </location>
</feature>
<dbReference type="Proteomes" id="UP000438429">
    <property type="component" value="Unassembled WGS sequence"/>
</dbReference>
<feature type="compositionally biased region" description="Basic and acidic residues" evidence="9">
    <location>
        <begin position="997"/>
        <end position="1019"/>
    </location>
</feature>
<evidence type="ECO:0000256" key="5">
    <source>
        <dbReference type="ARBA" id="ARBA00022833"/>
    </source>
</evidence>
<organism evidence="11 12">
    <name type="scientific">Scophthalmus maximus</name>
    <name type="common">Turbot</name>
    <name type="synonym">Psetta maxima</name>
    <dbReference type="NCBI Taxonomy" id="52904"/>
    <lineage>
        <taxon>Eukaryota</taxon>
        <taxon>Metazoa</taxon>
        <taxon>Chordata</taxon>
        <taxon>Craniata</taxon>
        <taxon>Vertebrata</taxon>
        <taxon>Euteleostomi</taxon>
        <taxon>Actinopterygii</taxon>
        <taxon>Neopterygii</taxon>
        <taxon>Teleostei</taxon>
        <taxon>Neoteleostei</taxon>
        <taxon>Acanthomorphata</taxon>
        <taxon>Carangaria</taxon>
        <taxon>Pleuronectiformes</taxon>
        <taxon>Pleuronectoidei</taxon>
        <taxon>Scophthalmidae</taxon>
        <taxon>Scophthalmus</taxon>
    </lineage>
</organism>
<evidence type="ECO:0000313" key="12">
    <source>
        <dbReference type="Proteomes" id="UP000438429"/>
    </source>
</evidence>
<feature type="region of interest" description="Disordered" evidence="9">
    <location>
        <begin position="994"/>
        <end position="1069"/>
    </location>
</feature>
<dbReference type="AlphaFoldDB" id="A0A6A4TSY8"/>
<gene>
    <name evidence="11" type="ORF">F2P81_001081</name>
</gene>
<feature type="region of interest" description="Disordered" evidence="9">
    <location>
        <begin position="439"/>
        <end position="496"/>
    </location>
</feature>
<keyword evidence="4 8" id="KW-0479">Metal-binding</keyword>
<dbReference type="InterPro" id="IPR023561">
    <property type="entry name" value="Carbonic_anhydrase_a-class"/>
</dbReference>
<evidence type="ECO:0000313" key="11">
    <source>
        <dbReference type="EMBL" id="KAF0047448.1"/>
    </source>
</evidence>
<evidence type="ECO:0000256" key="7">
    <source>
        <dbReference type="ARBA" id="ARBA00048348"/>
    </source>
</evidence>
<dbReference type="FunFam" id="3.10.200.10:FF:000001">
    <property type="entry name" value="Carbonic anhydrase 2"/>
    <property type="match status" value="1"/>
</dbReference>
<dbReference type="SUPFAM" id="SSF51069">
    <property type="entry name" value="Carbonic anhydrase"/>
    <property type="match status" value="1"/>
</dbReference>
<dbReference type="PROSITE" id="PS00162">
    <property type="entry name" value="ALPHA_CA_1"/>
    <property type="match status" value="1"/>
</dbReference>
<comment type="function">
    <text evidence="8">Reversible hydration of carbon dioxide.</text>
</comment>
<dbReference type="Gene3D" id="3.10.200.10">
    <property type="entry name" value="Alpha carbonic anhydrase"/>
    <property type="match status" value="1"/>
</dbReference>
<evidence type="ECO:0000256" key="9">
    <source>
        <dbReference type="SAM" id="MobiDB-lite"/>
    </source>
</evidence>
<feature type="compositionally biased region" description="Polar residues" evidence="9">
    <location>
        <begin position="477"/>
        <end position="492"/>
    </location>
</feature>
<feature type="region of interest" description="Disordered" evidence="9">
    <location>
        <begin position="516"/>
        <end position="549"/>
    </location>
</feature>
<dbReference type="InterPro" id="IPR001148">
    <property type="entry name" value="CA_dom"/>
</dbReference>
<feature type="domain" description="Alpha-carbonic anhydrase" evidence="10">
    <location>
        <begin position="3"/>
        <end position="259"/>
    </location>
</feature>
<evidence type="ECO:0000256" key="8">
    <source>
        <dbReference type="RuleBase" id="RU367011"/>
    </source>
</evidence>
<dbReference type="GO" id="GO:0015670">
    <property type="term" value="P:carbon dioxide transport"/>
    <property type="evidence" value="ECO:0007669"/>
    <property type="project" value="TreeGrafter"/>
</dbReference>
<keyword evidence="5 8" id="KW-0862">Zinc</keyword>
<dbReference type="PROSITE" id="PS51144">
    <property type="entry name" value="ALPHA_CA_2"/>
    <property type="match status" value="1"/>
</dbReference>
<dbReference type="EMBL" id="VEVO01000001">
    <property type="protein sequence ID" value="KAF0047448.1"/>
    <property type="molecule type" value="Genomic_DNA"/>
</dbReference>
<comment type="catalytic activity">
    <reaction evidence="7 8">
        <text>hydrogencarbonate + H(+) = CO2 + H2O</text>
        <dbReference type="Rhea" id="RHEA:10748"/>
        <dbReference type="ChEBI" id="CHEBI:15377"/>
        <dbReference type="ChEBI" id="CHEBI:15378"/>
        <dbReference type="ChEBI" id="CHEBI:16526"/>
        <dbReference type="ChEBI" id="CHEBI:17544"/>
        <dbReference type="EC" id="4.2.1.1"/>
    </reaction>
</comment>
<evidence type="ECO:0000256" key="2">
    <source>
        <dbReference type="ARBA" id="ARBA00010718"/>
    </source>
</evidence>
<comment type="cofactor">
    <cofactor evidence="1 8">
        <name>Zn(2+)</name>
        <dbReference type="ChEBI" id="CHEBI:29105"/>
    </cofactor>
</comment>
<feature type="region of interest" description="Disordered" evidence="9">
    <location>
        <begin position="698"/>
        <end position="718"/>
    </location>
</feature>
<dbReference type="GO" id="GO:0008270">
    <property type="term" value="F:zinc ion binding"/>
    <property type="evidence" value="ECO:0007669"/>
    <property type="project" value="UniProtKB-UniRule"/>
</dbReference>
<evidence type="ECO:0000256" key="4">
    <source>
        <dbReference type="ARBA" id="ARBA00022723"/>
    </source>
</evidence>
<dbReference type="EC" id="4.2.1.1" evidence="3 8"/>
<proteinExistence type="inferred from homology"/>
<evidence type="ECO:0000259" key="10">
    <source>
        <dbReference type="PROSITE" id="PS51144"/>
    </source>
</evidence>
<evidence type="ECO:0000256" key="1">
    <source>
        <dbReference type="ARBA" id="ARBA00001947"/>
    </source>
</evidence>
<dbReference type="SMART" id="SM01057">
    <property type="entry name" value="Carb_anhydrase"/>
    <property type="match status" value="1"/>
</dbReference>
<accession>A0A6A4TSY8</accession>
<reference evidence="11 12" key="1">
    <citation type="submission" date="2019-06" db="EMBL/GenBank/DDBJ databases">
        <title>Draft genomes of female and male turbot (Scophthalmus maximus).</title>
        <authorList>
            <person name="Xu H."/>
            <person name="Xu X.-W."/>
            <person name="Shao C."/>
            <person name="Chen S."/>
        </authorList>
    </citation>
    <scope>NUCLEOTIDE SEQUENCE [LARGE SCALE GENOMIC DNA]</scope>
    <source>
        <strain evidence="11">Ysfricsl-2016a</strain>
        <tissue evidence="11">Blood</tissue>
    </source>
</reference>
<evidence type="ECO:0000256" key="3">
    <source>
        <dbReference type="ARBA" id="ARBA00012925"/>
    </source>
</evidence>
<protein>
    <recommendedName>
        <fullName evidence="3 8">Carbonic anhydrase</fullName>
        <ecNumber evidence="3 8">4.2.1.1</ecNumber>
    </recommendedName>
</protein>
<feature type="region of interest" description="Disordered" evidence="9">
    <location>
        <begin position="1"/>
        <end position="32"/>
    </location>
</feature>
<feature type="compositionally biased region" description="Polar residues" evidence="9">
    <location>
        <begin position="301"/>
        <end position="311"/>
    </location>
</feature>
<comment type="caution">
    <text evidence="11">The sequence shown here is derived from an EMBL/GenBank/DDBJ whole genome shotgun (WGS) entry which is preliminary data.</text>
</comment>
<keyword evidence="6 8" id="KW-0456">Lyase</keyword>
<dbReference type="InterPro" id="IPR036398">
    <property type="entry name" value="CA_dom_sf"/>
</dbReference>
<name>A0A6A4TSY8_SCOMX</name>
<dbReference type="GO" id="GO:0006885">
    <property type="term" value="P:regulation of pH"/>
    <property type="evidence" value="ECO:0007669"/>
    <property type="project" value="TreeGrafter"/>
</dbReference>
<feature type="compositionally biased region" description="Polar residues" evidence="9">
    <location>
        <begin position="440"/>
        <end position="449"/>
    </location>
</feature>
<comment type="similarity">
    <text evidence="2 8">Belongs to the alpha-carbonic anhydrase family.</text>
</comment>
<feature type="region of interest" description="Disordered" evidence="9">
    <location>
        <begin position="295"/>
        <end position="334"/>
    </location>
</feature>
<dbReference type="InterPro" id="IPR018338">
    <property type="entry name" value="Carbonic_anhydrase_a-class_CS"/>
</dbReference>
<dbReference type="GO" id="GO:0005737">
    <property type="term" value="C:cytoplasm"/>
    <property type="evidence" value="ECO:0007669"/>
    <property type="project" value="TreeGrafter"/>
</dbReference>
<dbReference type="GO" id="GO:0004089">
    <property type="term" value="F:carbonate dehydratase activity"/>
    <property type="evidence" value="ECO:0007669"/>
    <property type="project" value="UniProtKB-UniRule"/>
</dbReference>
<feature type="compositionally biased region" description="Polar residues" evidence="9">
    <location>
        <begin position="516"/>
        <end position="533"/>
    </location>
</feature>
<evidence type="ECO:0000256" key="6">
    <source>
        <dbReference type="ARBA" id="ARBA00023239"/>
    </source>
</evidence>
<dbReference type="PANTHER" id="PTHR18952">
    <property type="entry name" value="CARBONIC ANHYDRASE"/>
    <property type="match status" value="1"/>
</dbReference>
<dbReference type="PANTHER" id="PTHR18952:SF120">
    <property type="entry name" value="CARBONIC ANHYDRASE 2"/>
    <property type="match status" value="1"/>
</dbReference>
<sequence length="1069" mass="118383">MAHGWGYGTTNGPDKWGEDLPVANGPRQSPINIVPKDAQYDKSLKALQLKYDPSNSNGILNNGHTFQVDFVDDTDSSTLTGGPISGTYRLRQFHFHWGASDDRGSEHTVNDIKFPSELHLVHWNTKYPSFGDAASQPDGLAVVGVFLKIGAANPSLQKVLDALDAIKSKGKQTTFAEFDAKTLLPGSLDYWTYDGSLTTPPLLESVTWIVLKEPISVSPAQMAKFRSLLFTGDEETPCCMVDNYRPPQPLKGRQNQTLIPEESGGMFDMSKHTSSQMLKPSVQEMTNCRLNMTLPGPNRVNLPSGTNTAVPNSGLRDPRLHGHNQDQGPSSHYQHPVSARPVYYVQAPPPPPFLQYQWPMPISYNPFSGFPGMGYGMVMPPFPPPPYMEAPAYILPHPHIQPVDYRRLLHPQVHAPSAPYQNLNQPHRIRPPHMVPVRETVSSEVQTEPTRGGVGSSSSDSGHGTAANSPSSSTSSQKRGSANIENYTLPSSNREDFQVNRTTTCYTVKQGINIPHTTGMKTVQSRVRATPETQKSRKDGVSQDNDPTCRNSHCNMWSVSSPDRIIPVCSSSQQEVEVAKERRVSSPDILMSWGVGTPQSTALKMADDVPPQDNHQLLASQTELEHEKSLYKSPAETQNHPVVAEEPVANDDMQDILSSKNSETKILKLPLALYDLLSNARGDDELEELDGSFRHCLPCRDEPPDDQENGNETNLQADTSEVIPCQMSMNSSQIKRKMNESVWSVESLAPFIPSKEWMLQNAVFEPDVIVEMIEEAENCRYSTQNDLIVKAGKIRQNYRFSSSDSFPVSDSCLIFSTPAEKPPKEPGMQSEMSAAKKDQSMTPSEKLLLASPTCLQSKIILPSLTAEDVDENRSSEPEAYQSPNQEYLIVNEQRERSPCSHEQEATPLLSSVAVEETSSRDHPIGQNQVDIAVEDGTYGSEGRSRLRNETCFPVAEQNAEVSKTQCQQCSSKGHLVDCGVQCTELKELQELCMGDMEPNRGHPSKYSDVKKSKKGKDEGFSMNTQKNQRRHNQWRNGGSERYSSQQDAVNGYSGRPGKSKGGNVRNPRY</sequence>
<dbReference type="Pfam" id="PF00194">
    <property type="entry name" value="Carb_anhydrase"/>
    <property type="match status" value="1"/>
</dbReference>